<gene>
    <name evidence="1" type="ORF">SAMN04487850_0847</name>
</gene>
<sequence>MKRILFILIAAAAVFASCNDYETYGDKKEKERNAIAKFISDSSIVVISEDQFNRQGQTTDLARNEYVKFDKNGVYMQIVRQGCGTKLQDGEKTRLICRFSEYNLLEDTITLCNNNNELYYYGKSVVKMPDIMQISRTGSSFTASFLSGIMYSVYKSAAVPSGWLVPLSYVNVGRPQSADEEYSMVRLIVPHSQGHADASGNVIPYFYEITFQRES</sequence>
<dbReference type="InterPro" id="IPR032252">
    <property type="entry name" value="DUF4827"/>
</dbReference>
<name>A0A1I0MQ31_9BACT</name>
<dbReference type="GO" id="GO:0003755">
    <property type="term" value="F:peptidyl-prolyl cis-trans isomerase activity"/>
    <property type="evidence" value="ECO:0007669"/>
    <property type="project" value="InterPro"/>
</dbReference>
<evidence type="ECO:0008006" key="3">
    <source>
        <dbReference type="Google" id="ProtNLM"/>
    </source>
</evidence>
<evidence type="ECO:0000313" key="2">
    <source>
        <dbReference type="Proteomes" id="UP000199373"/>
    </source>
</evidence>
<reference evidence="1 2" key="1">
    <citation type="submission" date="2016-10" db="EMBL/GenBank/DDBJ databases">
        <authorList>
            <person name="de Groot N.N."/>
        </authorList>
    </citation>
    <scope>NUCLEOTIDE SEQUENCE [LARGE SCALE GENOMIC DNA]</scope>
    <source>
        <strain evidence="1 2">TC2-24</strain>
    </source>
</reference>
<evidence type="ECO:0000313" key="1">
    <source>
        <dbReference type="EMBL" id="SEV90280.1"/>
    </source>
</evidence>
<dbReference type="Proteomes" id="UP000199373">
    <property type="component" value="Unassembled WGS sequence"/>
</dbReference>
<protein>
    <recommendedName>
        <fullName evidence="3">DUF4827 domain-containing protein</fullName>
    </recommendedName>
</protein>
<proteinExistence type="predicted"/>
<organism evidence="1 2">
    <name type="scientific">Prevotella aff. ruminicola Tc2-24</name>
    <dbReference type="NCBI Taxonomy" id="81582"/>
    <lineage>
        <taxon>Bacteria</taxon>
        <taxon>Pseudomonadati</taxon>
        <taxon>Bacteroidota</taxon>
        <taxon>Bacteroidia</taxon>
        <taxon>Bacteroidales</taxon>
        <taxon>Prevotellaceae</taxon>
        <taxon>Prevotella</taxon>
    </lineage>
</organism>
<dbReference type="Pfam" id="PF16109">
    <property type="entry name" value="DUF4827"/>
    <property type="match status" value="1"/>
</dbReference>
<keyword evidence="2" id="KW-1185">Reference proteome</keyword>
<dbReference type="RefSeq" id="WP_091914867.1">
    <property type="nucleotide sequence ID" value="NZ_FOIQ01000001.1"/>
</dbReference>
<accession>A0A1I0MQ31</accession>
<dbReference type="PROSITE" id="PS51257">
    <property type="entry name" value="PROKAR_LIPOPROTEIN"/>
    <property type="match status" value="1"/>
</dbReference>
<dbReference type="EMBL" id="FOIQ01000001">
    <property type="protein sequence ID" value="SEV90280.1"/>
    <property type="molecule type" value="Genomic_DNA"/>
</dbReference>
<dbReference type="AlphaFoldDB" id="A0A1I0MQ31"/>
<dbReference type="Gene3D" id="3.10.50.40">
    <property type="match status" value="1"/>
</dbReference>
<dbReference type="InterPro" id="IPR046357">
    <property type="entry name" value="PPIase_dom_sf"/>
</dbReference>